<evidence type="ECO:0000256" key="11">
    <source>
        <dbReference type="ARBA" id="ARBA00023098"/>
    </source>
</evidence>
<evidence type="ECO:0000256" key="3">
    <source>
        <dbReference type="ARBA" id="ARBA00022475"/>
    </source>
</evidence>
<dbReference type="GO" id="GO:0005886">
    <property type="term" value="C:plasma membrane"/>
    <property type="evidence" value="ECO:0007669"/>
    <property type="project" value="UniProtKB-SubCell"/>
</dbReference>
<keyword evidence="12" id="KW-0472">Membrane</keyword>
<comment type="catalytic activity">
    <reaction evidence="13">
        <text>a 1,2-diacyl-sn-glycerol + H2O = a 2-acylglycerol + a fatty acid + H(+)</text>
        <dbReference type="Rhea" id="RHEA:33275"/>
        <dbReference type="ChEBI" id="CHEBI:15377"/>
        <dbReference type="ChEBI" id="CHEBI:15378"/>
        <dbReference type="ChEBI" id="CHEBI:17389"/>
        <dbReference type="ChEBI" id="CHEBI:17815"/>
        <dbReference type="ChEBI" id="CHEBI:28868"/>
        <dbReference type="EC" id="3.1.1.116"/>
    </reaction>
    <physiologicalReaction direction="left-to-right" evidence="13">
        <dbReference type="Rhea" id="RHEA:33276"/>
    </physiologicalReaction>
</comment>
<gene>
    <name evidence="17" type="ORF">MNEG_7877</name>
</gene>
<evidence type="ECO:0000256" key="13">
    <source>
        <dbReference type="ARBA" id="ARBA00024531"/>
    </source>
</evidence>
<evidence type="ECO:0000256" key="2">
    <source>
        <dbReference type="ARBA" id="ARBA00004651"/>
    </source>
</evidence>
<keyword evidence="3" id="KW-1003">Cell membrane</keyword>
<dbReference type="SUPFAM" id="SSF53474">
    <property type="entry name" value="alpha/beta-Hydrolases"/>
    <property type="match status" value="1"/>
</dbReference>
<evidence type="ECO:0000256" key="6">
    <source>
        <dbReference type="ARBA" id="ARBA00022723"/>
    </source>
</evidence>
<keyword evidence="11" id="KW-0443">Lipid metabolism</keyword>
<keyword evidence="5" id="KW-0812">Transmembrane</keyword>
<comment type="cofactor">
    <cofactor evidence="1">
        <name>Ca(2+)</name>
        <dbReference type="ChEBI" id="CHEBI:29108"/>
    </cofactor>
</comment>
<dbReference type="PANTHER" id="PTHR45792:SF8">
    <property type="entry name" value="DIACYLGLYCEROL LIPASE-ALPHA"/>
    <property type="match status" value="1"/>
</dbReference>
<comment type="subcellular location">
    <subcellularLocation>
        <location evidence="2">Cell membrane</location>
        <topology evidence="2">Multi-pass membrane protein</topology>
    </subcellularLocation>
</comment>
<dbReference type="KEGG" id="mng:MNEG_7877"/>
<evidence type="ECO:0000256" key="9">
    <source>
        <dbReference type="ARBA" id="ARBA00022963"/>
    </source>
</evidence>
<feature type="region of interest" description="Disordered" evidence="15">
    <location>
        <begin position="182"/>
        <end position="222"/>
    </location>
</feature>
<feature type="compositionally biased region" description="Low complexity" evidence="15">
    <location>
        <begin position="347"/>
        <end position="359"/>
    </location>
</feature>
<dbReference type="InterPro" id="IPR029058">
    <property type="entry name" value="AB_hydrolase_fold"/>
</dbReference>
<keyword evidence="6" id="KW-0479">Metal-binding</keyword>
<evidence type="ECO:0000256" key="8">
    <source>
        <dbReference type="ARBA" id="ARBA00022837"/>
    </source>
</evidence>
<feature type="compositionally biased region" description="Gly residues" evidence="15">
    <location>
        <begin position="205"/>
        <end position="222"/>
    </location>
</feature>
<dbReference type="Gene3D" id="3.40.50.1820">
    <property type="entry name" value="alpha/beta hydrolase"/>
    <property type="match status" value="1"/>
</dbReference>
<keyword evidence="8" id="KW-0106">Calcium</keyword>
<feature type="region of interest" description="Disordered" evidence="15">
    <location>
        <begin position="341"/>
        <end position="370"/>
    </location>
</feature>
<name>A0A0D2MHC8_9CHLO</name>
<keyword evidence="10" id="KW-1133">Transmembrane helix</keyword>
<dbReference type="Proteomes" id="UP000054498">
    <property type="component" value="Unassembled WGS sequence"/>
</dbReference>
<evidence type="ECO:0000256" key="5">
    <source>
        <dbReference type="ARBA" id="ARBA00022692"/>
    </source>
</evidence>
<protein>
    <recommendedName>
        <fullName evidence="14">sn-1-specific diacylglycerol lipase</fullName>
        <ecNumber evidence="14">3.1.1.116</ecNumber>
    </recommendedName>
</protein>
<keyword evidence="7" id="KW-0378">Hydrolase</keyword>
<organism evidence="17 18">
    <name type="scientific">Monoraphidium neglectum</name>
    <dbReference type="NCBI Taxonomy" id="145388"/>
    <lineage>
        <taxon>Eukaryota</taxon>
        <taxon>Viridiplantae</taxon>
        <taxon>Chlorophyta</taxon>
        <taxon>core chlorophytes</taxon>
        <taxon>Chlorophyceae</taxon>
        <taxon>CS clade</taxon>
        <taxon>Sphaeropleales</taxon>
        <taxon>Selenastraceae</taxon>
        <taxon>Monoraphidium</taxon>
    </lineage>
</organism>
<feature type="domain" description="Fungal lipase-type" evidence="16">
    <location>
        <begin position="2"/>
        <end position="67"/>
    </location>
</feature>
<evidence type="ECO:0000256" key="12">
    <source>
        <dbReference type="ARBA" id="ARBA00023136"/>
    </source>
</evidence>
<dbReference type="PANTHER" id="PTHR45792">
    <property type="entry name" value="DIACYLGLYCEROL LIPASE HOMOLOG-RELATED"/>
    <property type="match status" value="1"/>
</dbReference>
<dbReference type="InterPro" id="IPR052214">
    <property type="entry name" value="DAG_Lipase-Related"/>
</dbReference>
<dbReference type="GeneID" id="25740753"/>
<proteinExistence type="predicted"/>
<evidence type="ECO:0000313" key="18">
    <source>
        <dbReference type="Proteomes" id="UP000054498"/>
    </source>
</evidence>
<dbReference type="Pfam" id="PF01764">
    <property type="entry name" value="Lipase_3"/>
    <property type="match status" value="1"/>
</dbReference>
<dbReference type="AlphaFoldDB" id="A0A0D2MHC8"/>
<keyword evidence="9" id="KW-0442">Lipid degradation</keyword>
<evidence type="ECO:0000256" key="15">
    <source>
        <dbReference type="SAM" id="MobiDB-lite"/>
    </source>
</evidence>
<evidence type="ECO:0000259" key="16">
    <source>
        <dbReference type="Pfam" id="PF01764"/>
    </source>
</evidence>
<accession>A0A0D2MHC8</accession>
<dbReference type="GO" id="GO:0046872">
    <property type="term" value="F:metal ion binding"/>
    <property type="evidence" value="ECO:0007669"/>
    <property type="project" value="UniProtKB-KW"/>
</dbReference>
<feature type="compositionally biased region" description="Pro residues" evidence="15">
    <location>
        <begin position="360"/>
        <end position="370"/>
    </location>
</feature>
<evidence type="ECO:0000256" key="1">
    <source>
        <dbReference type="ARBA" id="ARBA00001913"/>
    </source>
</evidence>
<dbReference type="RefSeq" id="XP_013899106.1">
    <property type="nucleotide sequence ID" value="XM_014043652.1"/>
</dbReference>
<sequence length="370" mass="39202">MITGHSLGAGVAALLVMHYRARYPSIDVRAWCYAPPGGLLSPGASLALEDYCCSLVSSKDMIPRMSLWTVEFLRAELMQAALRCKVSKTRLLLGTLLGRTWREDEVLLPFEQLPPEKLARRAAVPDADAACTRAHTIGLPLYEAYCHHVETDQIQDPLRVRIAREFVPPGAVIWVERRKLRPPPREEREGAPRQQQLGEGADPEAGGGGGGQTPRGGGGGGAAAAARALLFGPWRRGVTRGGDGGISGTWSGSSGSVSSSRAAEAEAAAAAAAAGAGSSGQEDLPKQGLLGPRPKVRLVAHRYTGEELIAGGMVVAGSMFSDHVPVLQQRRLKQLIARLSQRRQDQTCGPPRARPACATPEPPCAAPGQQ</sequence>
<dbReference type="InterPro" id="IPR002921">
    <property type="entry name" value="Fungal_lipase-type"/>
</dbReference>
<evidence type="ECO:0000256" key="7">
    <source>
        <dbReference type="ARBA" id="ARBA00022801"/>
    </source>
</evidence>
<keyword evidence="18" id="KW-1185">Reference proteome</keyword>
<evidence type="ECO:0000256" key="10">
    <source>
        <dbReference type="ARBA" id="ARBA00022989"/>
    </source>
</evidence>
<evidence type="ECO:0000313" key="17">
    <source>
        <dbReference type="EMBL" id="KIZ00087.1"/>
    </source>
</evidence>
<dbReference type="EMBL" id="KK101656">
    <property type="protein sequence ID" value="KIZ00087.1"/>
    <property type="molecule type" value="Genomic_DNA"/>
</dbReference>
<keyword evidence="4" id="KW-0597">Phosphoprotein</keyword>
<dbReference type="GO" id="GO:0016298">
    <property type="term" value="F:lipase activity"/>
    <property type="evidence" value="ECO:0007669"/>
    <property type="project" value="TreeGrafter"/>
</dbReference>
<dbReference type="CDD" id="cd00741">
    <property type="entry name" value="Lipase"/>
    <property type="match status" value="1"/>
</dbReference>
<dbReference type="EC" id="3.1.1.116" evidence="14"/>
<evidence type="ECO:0000256" key="14">
    <source>
        <dbReference type="ARBA" id="ARBA00026104"/>
    </source>
</evidence>
<dbReference type="OrthoDB" id="549874at2759"/>
<dbReference type="GO" id="GO:0016042">
    <property type="term" value="P:lipid catabolic process"/>
    <property type="evidence" value="ECO:0007669"/>
    <property type="project" value="UniProtKB-KW"/>
</dbReference>
<reference evidence="17 18" key="1">
    <citation type="journal article" date="2013" name="BMC Genomics">
        <title>Reconstruction of the lipid metabolism for the microalga Monoraphidium neglectum from its genome sequence reveals characteristics suitable for biofuel production.</title>
        <authorList>
            <person name="Bogen C."/>
            <person name="Al-Dilaimi A."/>
            <person name="Albersmeier A."/>
            <person name="Wichmann J."/>
            <person name="Grundmann M."/>
            <person name="Rupp O."/>
            <person name="Lauersen K.J."/>
            <person name="Blifernez-Klassen O."/>
            <person name="Kalinowski J."/>
            <person name="Goesmann A."/>
            <person name="Mussgnug J.H."/>
            <person name="Kruse O."/>
        </authorList>
    </citation>
    <scope>NUCLEOTIDE SEQUENCE [LARGE SCALE GENOMIC DNA]</scope>
    <source>
        <strain evidence="17 18">SAG 48.87</strain>
    </source>
</reference>
<evidence type="ECO:0000256" key="4">
    <source>
        <dbReference type="ARBA" id="ARBA00022553"/>
    </source>
</evidence>